<dbReference type="OrthoDB" id="9800168at2"/>
<dbReference type="AlphaFoldDB" id="A0A3N1Y6I6"/>
<dbReference type="EMBL" id="RJVI01000001">
    <property type="protein sequence ID" value="ROR34423.1"/>
    <property type="molecule type" value="Genomic_DNA"/>
</dbReference>
<proteinExistence type="predicted"/>
<evidence type="ECO:0000313" key="2">
    <source>
        <dbReference type="Proteomes" id="UP000276634"/>
    </source>
</evidence>
<keyword evidence="2" id="KW-1185">Reference proteome</keyword>
<gene>
    <name evidence="1" type="ORF">EDC57_0320</name>
</gene>
<name>A0A3N1Y6I6_9GAMM</name>
<comment type="caution">
    <text evidence="1">The sequence shown here is derived from an EMBL/GenBank/DDBJ whole genome shotgun (WGS) entry which is preliminary data.</text>
</comment>
<organism evidence="1 2">
    <name type="scientific">Inmirania thermothiophila</name>
    <dbReference type="NCBI Taxonomy" id="1750597"/>
    <lineage>
        <taxon>Bacteria</taxon>
        <taxon>Pseudomonadati</taxon>
        <taxon>Pseudomonadota</taxon>
        <taxon>Gammaproteobacteria</taxon>
        <taxon>Chromatiales</taxon>
        <taxon>Ectothiorhodospiraceae</taxon>
        <taxon>Inmirania</taxon>
    </lineage>
</organism>
<protein>
    <recommendedName>
        <fullName evidence="3">Cysteine-rich CWC</fullName>
    </recommendedName>
</protein>
<sequence length="65" mass="7074">MNAPGAERRCPRCGAAFRCGIDDSCGCWCARDFPPLPPEPGIAGCLCPRCLAERVRRVREAEGPR</sequence>
<accession>A0A3N1Y6I6</accession>
<evidence type="ECO:0000313" key="1">
    <source>
        <dbReference type="EMBL" id="ROR34423.1"/>
    </source>
</evidence>
<evidence type="ECO:0008006" key="3">
    <source>
        <dbReference type="Google" id="ProtNLM"/>
    </source>
</evidence>
<reference evidence="1 2" key="1">
    <citation type="submission" date="2018-11" db="EMBL/GenBank/DDBJ databases">
        <title>Genomic Encyclopedia of Type Strains, Phase IV (KMG-IV): sequencing the most valuable type-strain genomes for metagenomic binning, comparative biology and taxonomic classification.</title>
        <authorList>
            <person name="Goeker M."/>
        </authorList>
    </citation>
    <scope>NUCLEOTIDE SEQUENCE [LARGE SCALE GENOMIC DNA]</scope>
    <source>
        <strain evidence="1 2">DSM 100275</strain>
    </source>
</reference>
<dbReference type="Proteomes" id="UP000276634">
    <property type="component" value="Unassembled WGS sequence"/>
</dbReference>
<dbReference type="RefSeq" id="WP_123399578.1">
    <property type="nucleotide sequence ID" value="NZ_RJVI01000001.1"/>
</dbReference>